<dbReference type="InterPro" id="IPR036910">
    <property type="entry name" value="HMG_box_dom_sf"/>
</dbReference>
<dbReference type="AlphaFoldDB" id="A0A2T9ZFJ6"/>
<dbReference type="SMART" id="SM00398">
    <property type="entry name" value="HMG"/>
    <property type="match status" value="2"/>
</dbReference>
<sequence length="318" mass="37798">MVLRDITTIYKQLFFTSYQNTSKNITKLMKANGYMGKSAFSTSAWNLAKSLGTTTTNTSKKINRLDSEIKKLLKSQNLELYEQDKNFEKENKIKHRLRIIKLRDAERKLRKKELEKEKLKVTGMKRLNYKSKLEKRLFSSRSIVKPPGIQINPYNVYLRDFFLKGSFPYKVLACANETTQEILKSWKLLPEEEKKVYYERARAERLKKNEVWKKWWENVDTNLIALENKRRMNINIERKKQGKSLLRRLKNPFAPKRPTTWYGLYAKDTIKSMTDLPNRRILGNVAQKWKSLSEEERKQLKAKFSSYAKEYLSKNTPM</sequence>
<evidence type="ECO:0000313" key="3">
    <source>
        <dbReference type="EMBL" id="PVV03340.1"/>
    </source>
</evidence>
<keyword evidence="1" id="KW-0238">DNA-binding</keyword>
<dbReference type="GO" id="GO:0005634">
    <property type="term" value="C:nucleus"/>
    <property type="evidence" value="ECO:0007669"/>
    <property type="project" value="UniProtKB-UniRule"/>
</dbReference>
<dbReference type="CDD" id="cd00084">
    <property type="entry name" value="HMG-box_SF"/>
    <property type="match status" value="1"/>
</dbReference>
<feature type="DNA-binding region" description="HMG box" evidence="1">
    <location>
        <begin position="255"/>
        <end position="318"/>
    </location>
</feature>
<organism evidence="3 4">
    <name type="scientific">Smittium megazygosporum</name>
    <dbReference type="NCBI Taxonomy" id="133381"/>
    <lineage>
        <taxon>Eukaryota</taxon>
        <taxon>Fungi</taxon>
        <taxon>Fungi incertae sedis</taxon>
        <taxon>Zoopagomycota</taxon>
        <taxon>Kickxellomycotina</taxon>
        <taxon>Harpellomycetes</taxon>
        <taxon>Harpellales</taxon>
        <taxon>Legeriomycetaceae</taxon>
        <taxon>Smittium</taxon>
    </lineage>
</organism>
<evidence type="ECO:0000259" key="2">
    <source>
        <dbReference type="PROSITE" id="PS50118"/>
    </source>
</evidence>
<dbReference type="SUPFAM" id="SSF47095">
    <property type="entry name" value="HMG-box"/>
    <property type="match status" value="2"/>
</dbReference>
<dbReference type="OrthoDB" id="1919336at2759"/>
<dbReference type="Gene3D" id="1.10.30.10">
    <property type="entry name" value="High mobility group box domain"/>
    <property type="match status" value="2"/>
</dbReference>
<evidence type="ECO:0000256" key="1">
    <source>
        <dbReference type="PROSITE-ProRule" id="PRU00267"/>
    </source>
</evidence>
<keyword evidence="1" id="KW-0539">Nucleus</keyword>
<proteinExistence type="predicted"/>
<name>A0A2T9ZFJ6_9FUNG</name>
<dbReference type="InterPro" id="IPR009071">
    <property type="entry name" value="HMG_box_dom"/>
</dbReference>
<accession>A0A2T9ZFJ6</accession>
<comment type="caution">
    <text evidence="3">The sequence shown here is derived from an EMBL/GenBank/DDBJ whole genome shotgun (WGS) entry which is preliminary data.</text>
</comment>
<dbReference type="EMBL" id="MBFS01000245">
    <property type="protein sequence ID" value="PVV03340.1"/>
    <property type="molecule type" value="Genomic_DNA"/>
</dbReference>
<reference evidence="3 4" key="1">
    <citation type="journal article" date="2018" name="MBio">
        <title>Comparative Genomics Reveals the Core Gene Toolbox for the Fungus-Insect Symbiosis.</title>
        <authorList>
            <person name="Wang Y."/>
            <person name="Stata M."/>
            <person name="Wang W."/>
            <person name="Stajich J.E."/>
            <person name="White M.M."/>
            <person name="Moncalvo J.M."/>
        </authorList>
    </citation>
    <scope>NUCLEOTIDE SEQUENCE [LARGE SCALE GENOMIC DNA]</scope>
    <source>
        <strain evidence="3 4">SC-DP-2</strain>
    </source>
</reference>
<dbReference type="PROSITE" id="PS50118">
    <property type="entry name" value="HMG_BOX_2"/>
    <property type="match status" value="1"/>
</dbReference>
<dbReference type="GO" id="GO:0003677">
    <property type="term" value="F:DNA binding"/>
    <property type="evidence" value="ECO:0007669"/>
    <property type="project" value="UniProtKB-UniRule"/>
</dbReference>
<evidence type="ECO:0000313" key="4">
    <source>
        <dbReference type="Proteomes" id="UP000245609"/>
    </source>
</evidence>
<dbReference type="Proteomes" id="UP000245609">
    <property type="component" value="Unassembled WGS sequence"/>
</dbReference>
<dbReference type="STRING" id="133381.A0A2T9ZFJ6"/>
<gene>
    <name evidence="3" type="ORF">BB560_002180</name>
</gene>
<protein>
    <recommendedName>
        <fullName evidence="2">HMG box domain-containing protein</fullName>
    </recommendedName>
</protein>
<keyword evidence="4" id="KW-1185">Reference proteome</keyword>
<feature type="domain" description="HMG box" evidence="2">
    <location>
        <begin position="255"/>
        <end position="318"/>
    </location>
</feature>